<dbReference type="Gene3D" id="3.40.50.150">
    <property type="entry name" value="Vaccinia Virus protein VP39"/>
    <property type="match status" value="2"/>
</dbReference>
<gene>
    <name evidence="8" type="ORF">MSL71_800</name>
</gene>
<evidence type="ECO:0000256" key="4">
    <source>
        <dbReference type="ARBA" id="ARBA00022679"/>
    </source>
</evidence>
<evidence type="ECO:0000259" key="6">
    <source>
        <dbReference type="Pfam" id="PF05175"/>
    </source>
</evidence>
<dbReference type="InterPro" id="IPR007848">
    <property type="entry name" value="Small_mtfrase_dom"/>
</dbReference>
<organism evidence="8 9">
    <name type="scientific">Desulfoluna butyratoxydans</name>
    <dbReference type="NCBI Taxonomy" id="231438"/>
    <lineage>
        <taxon>Bacteria</taxon>
        <taxon>Pseudomonadati</taxon>
        <taxon>Thermodesulfobacteriota</taxon>
        <taxon>Desulfobacteria</taxon>
        <taxon>Desulfobacterales</taxon>
        <taxon>Desulfolunaceae</taxon>
        <taxon>Desulfoluna</taxon>
    </lineage>
</organism>
<feature type="domain" description="Methyltransferase small N-terminal" evidence="7">
    <location>
        <begin position="59"/>
        <end position="152"/>
    </location>
</feature>
<feature type="domain" description="Methyltransferase small" evidence="6">
    <location>
        <begin position="166"/>
        <end position="320"/>
    </location>
</feature>
<keyword evidence="5" id="KW-0949">S-adenosyl-L-methionine</keyword>
<dbReference type="PANTHER" id="PTHR47816:SF4">
    <property type="entry name" value="RIBOSOMAL RNA SMALL SUBUNIT METHYLTRANSFERASE C"/>
    <property type="match status" value="1"/>
</dbReference>
<dbReference type="Proteomes" id="UP000507962">
    <property type="component" value="Unassembled WGS sequence"/>
</dbReference>
<keyword evidence="3 8" id="KW-0489">Methyltransferase</keyword>
<dbReference type="InterPro" id="IPR046977">
    <property type="entry name" value="RsmC/RlmG"/>
</dbReference>
<dbReference type="InterPro" id="IPR013675">
    <property type="entry name" value="Mtase_sm_N"/>
</dbReference>
<evidence type="ECO:0000259" key="7">
    <source>
        <dbReference type="Pfam" id="PF08468"/>
    </source>
</evidence>
<protein>
    <submittedName>
        <fullName evidence="8">S-adenosyl-l-methionine-dependent methyltransferase</fullName>
    </submittedName>
</protein>
<evidence type="ECO:0000256" key="2">
    <source>
        <dbReference type="ARBA" id="ARBA00022552"/>
    </source>
</evidence>
<evidence type="ECO:0000256" key="1">
    <source>
        <dbReference type="ARBA" id="ARBA00022490"/>
    </source>
</evidence>
<dbReference type="CDD" id="cd02440">
    <property type="entry name" value="AdoMet_MTases"/>
    <property type="match status" value="1"/>
</dbReference>
<dbReference type="GO" id="GO:0008990">
    <property type="term" value="F:rRNA (guanine-N2-)-methyltransferase activity"/>
    <property type="evidence" value="ECO:0007669"/>
    <property type="project" value="InterPro"/>
</dbReference>
<dbReference type="SUPFAM" id="SSF53335">
    <property type="entry name" value="S-adenosyl-L-methionine-dependent methyltransferases"/>
    <property type="match status" value="1"/>
</dbReference>
<proteinExistence type="predicted"/>
<dbReference type="InterPro" id="IPR029063">
    <property type="entry name" value="SAM-dependent_MTases_sf"/>
</dbReference>
<reference evidence="8 9" key="1">
    <citation type="submission" date="2019-03" db="EMBL/GenBank/DDBJ databases">
        <authorList>
            <person name="Nijsse B."/>
        </authorList>
    </citation>
    <scope>NUCLEOTIDE SEQUENCE [LARGE SCALE GENOMIC DNA]</scope>
    <source>
        <strain evidence="8">Desulfoluna butyratoxydans MSL71</strain>
    </source>
</reference>
<accession>A0A4U8YLN6</accession>
<keyword evidence="1" id="KW-0963">Cytoplasm</keyword>
<dbReference type="Pfam" id="PF08468">
    <property type="entry name" value="MTS_N"/>
    <property type="match status" value="1"/>
</dbReference>
<keyword evidence="2" id="KW-0698">rRNA processing</keyword>
<dbReference type="PANTHER" id="PTHR47816">
    <property type="entry name" value="RIBOSOMAL RNA SMALL SUBUNIT METHYLTRANSFERASE C"/>
    <property type="match status" value="1"/>
</dbReference>
<name>A0A4U8YLN6_9BACT</name>
<keyword evidence="4 8" id="KW-0808">Transferase</keyword>
<dbReference type="Pfam" id="PF05175">
    <property type="entry name" value="MTS"/>
    <property type="match status" value="1"/>
</dbReference>
<dbReference type="AlphaFoldDB" id="A0A4U8YLN6"/>
<evidence type="ECO:0000256" key="3">
    <source>
        <dbReference type="ARBA" id="ARBA00022603"/>
    </source>
</evidence>
<dbReference type="EMBL" id="CAADHO010000001">
    <property type="protein sequence ID" value="VFQ42462.1"/>
    <property type="molecule type" value="Genomic_DNA"/>
</dbReference>
<evidence type="ECO:0000256" key="5">
    <source>
        <dbReference type="ARBA" id="ARBA00022691"/>
    </source>
</evidence>
<evidence type="ECO:0000313" key="8">
    <source>
        <dbReference type="EMBL" id="VFQ42462.1"/>
    </source>
</evidence>
<dbReference type="RefSeq" id="WP_180136715.1">
    <property type="nucleotide sequence ID" value="NZ_CAADHO010000001.1"/>
</dbReference>
<sequence>MKKNRMNKRADLHEEHVSRFALDELPGLPQTTLVAEDERLAKALGAEFWSRWSSGERAGQAWPSPGPFDAATLRLPKGRLAVEMAVHALGGALAPDGELYIYGANDEGIKSVPKMLADLFDEIDTVSYRQKCRLIQAKGPKKMKASLAQWTQHGQLALDGQTLPWVTYPGLFAKGGVDEATALLLDGLDVQGRVLDFGCGTGVLTAGLLARGASHVDASDADALAVEATHINVPEAHTHLGDGWHALEGQGPWDMIVSNPPIHKGVSEDFGILEALIRQAPGRCNSLTLVVQRQVPVKRWLEESFSKVTRLKESPRFHVWQARC</sequence>
<keyword evidence="9" id="KW-1185">Reference proteome</keyword>
<evidence type="ECO:0000313" key="9">
    <source>
        <dbReference type="Proteomes" id="UP000507962"/>
    </source>
</evidence>